<evidence type="ECO:0000256" key="1">
    <source>
        <dbReference type="ARBA" id="ARBA00004141"/>
    </source>
</evidence>
<keyword evidence="7 8" id="KW-0472">Membrane</keyword>
<reference evidence="11" key="1">
    <citation type="submission" date="2021-02" db="EMBL/GenBank/DDBJ databases">
        <authorList>
            <person name="Nowell W R."/>
        </authorList>
    </citation>
    <scope>NUCLEOTIDE SEQUENCE</scope>
</reference>
<organism evidence="11 14">
    <name type="scientific">Didymodactylos carnosus</name>
    <dbReference type="NCBI Taxonomy" id="1234261"/>
    <lineage>
        <taxon>Eukaryota</taxon>
        <taxon>Metazoa</taxon>
        <taxon>Spiralia</taxon>
        <taxon>Gnathifera</taxon>
        <taxon>Rotifera</taxon>
        <taxon>Eurotatoria</taxon>
        <taxon>Bdelloidea</taxon>
        <taxon>Philodinida</taxon>
        <taxon>Philodinidae</taxon>
        <taxon>Didymodactylos</taxon>
    </lineage>
</organism>
<evidence type="ECO:0000313" key="11">
    <source>
        <dbReference type="EMBL" id="CAF1324038.1"/>
    </source>
</evidence>
<dbReference type="EMBL" id="CAJOBA010002806">
    <property type="protein sequence ID" value="CAF3660200.1"/>
    <property type="molecule type" value="Genomic_DNA"/>
</dbReference>
<feature type="transmembrane region" description="Helical" evidence="8">
    <location>
        <begin position="85"/>
        <end position="101"/>
    </location>
</feature>
<keyword evidence="14" id="KW-1185">Reference proteome</keyword>
<dbReference type="InterPro" id="IPR044851">
    <property type="entry name" value="Wax_synthase"/>
</dbReference>
<dbReference type="PANTHER" id="PTHR31595">
    <property type="entry name" value="LONG-CHAIN-ALCOHOL O-FATTY-ACYLTRANSFERASE 3-RELATED"/>
    <property type="match status" value="1"/>
</dbReference>
<dbReference type="EMBL" id="CAJNOK010002805">
    <property type="protein sequence ID" value="CAF0875748.1"/>
    <property type="molecule type" value="Genomic_DNA"/>
</dbReference>
<comment type="subcellular location">
    <subcellularLocation>
        <location evidence="1">Membrane</location>
        <topology evidence="1">Multi-pass membrane protein</topology>
    </subcellularLocation>
</comment>
<feature type="transmembrane region" description="Helical" evidence="8">
    <location>
        <begin position="154"/>
        <end position="174"/>
    </location>
</feature>
<evidence type="ECO:0000256" key="3">
    <source>
        <dbReference type="ARBA" id="ARBA00007282"/>
    </source>
</evidence>
<evidence type="ECO:0000256" key="5">
    <source>
        <dbReference type="ARBA" id="ARBA00022692"/>
    </source>
</evidence>
<evidence type="ECO:0000313" key="13">
    <source>
        <dbReference type="EMBL" id="CAF4172400.1"/>
    </source>
</evidence>
<feature type="transmembrane region" description="Helical" evidence="8">
    <location>
        <begin position="292"/>
        <end position="316"/>
    </location>
</feature>
<dbReference type="GO" id="GO:0006629">
    <property type="term" value="P:lipid metabolic process"/>
    <property type="evidence" value="ECO:0007669"/>
    <property type="project" value="InterPro"/>
</dbReference>
<dbReference type="GO" id="GO:0008374">
    <property type="term" value="F:O-acyltransferase activity"/>
    <property type="evidence" value="ECO:0007669"/>
    <property type="project" value="InterPro"/>
</dbReference>
<dbReference type="Proteomes" id="UP000682733">
    <property type="component" value="Unassembled WGS sequence"/>
</dbReference>
<evidence type="ECO:0000256" key="7">
    <source>
        <dbReference type="ARBA" id="ARBA00023136"/>
    </source>
</evidence>
<name>A0A815F459_9BILA</name>
<keyword evidence="5 8" id="KW-0812">Transmembrane</keyword>
<keyword evidence="6 8" id="KW-1133">Transmembrane helix</keyword>
<feature type="domain" description="Wax synthase" evidence="9">
    <location>
        <begin position="199"/>
        <end position="262"/>
    </location>
</feature>
<evidence type="ECO:0000313" key="14">
    <source>
        <dbReference type="Proteomes" id="UP000663829"/>
    </source>
</evidence>
<accession>A0A815F459</accession>
<dbReference type="PANTHER" id="PTHR31595:SF57">
    <property type="entry name" value="OS04G0481900 PROTEIN"/>
    <property type="match status" value="1"/>
</dbReference>
<evidence type="ECO:0000313" key="10">
    <source>
        <dbReference type="EMBL" id="CAF0875748.1"/>
    </source>
</evidence>
<gene>
    <name evidence="11" type="ORF">GPM918_LOCUS29616</name>
    <name evidence="10" type="ORF">OVA965_LOCUS8364</name>
    <name evidence="13" type="ORF">SRO942_LOCUS30206</name>
    <name evidence="12" type="ORF">TMI583_LOCUS8360</name>
</gene>
<evidence type="ECO:0000313" key="12">
    <source>
        <dbReference type="EMBL" id="CAF3660200.1"/>
    </source>
</evidence>
<feature type="transmembrane region" description="Helical" evidence="8">
    <location>
        <begin position="26"/>
        <end position="43"/>
    </location>
</feature>
<dbReference type="Proteomes" id="UP000681722">
    <property type="component" value="Unassembled WGS sequence"/>
</dbReference>
<dbReference type="GO" id="GO:0016020">
    <property type="term" value="C:membrane"/>
    <property type="evidence" value="ECO:0007669"/>
    <property type="project" value="UniProtKB-SubCell"/>
</dbReference>
<dbReference type="InterPro" id="IPR032805">
    <property type="entry name" value="Wax_synthase_dom"/>
</dbReference>
<evidence type="ECO:0000259" key="9">
    <source>
        <dbReference type="Pfam" id="PF13813"/>
    </source>
</evidence>
<evidence type="ECO:0000256" key="2">
    <source>
        <dbReference type="ARBA" id="ARBA00005179"/>
    </source>
</evidence>
<feature type="transmembrane region" description="Helical" evidence="8">
    <location>
        <begin position="113"/>
        <end position="134"/>
    </location>
</feature>
<comment type="pathway">
    <text evidence="2">Secondary metabolite biosynthesis.</text>
</comment>
<evidence type="ECO:0000256" key="6">
    <source>
        <dbReference type="ARBA" id="ARBA00022989"/>
    </source>
</evidence>
<dbReference type="EMBL" id="CAJOBC010049358">
    <property type="protein sequence ID" value="CAF4172400.1"/>
    <property type="molecule type" value="Genomic_DNA"/>
</dbReference>
<protein>
    <recommendedName>
        <fullName evidence="9">Wax synthase domain-containing protein</fullName>
    </recommendedName>
</protein>
<dbReference type="Pfam" id="PF13813">
    <property type="entry name" value="MBOAT_2"/>
    <property type="match status" value="1"/>
</dbReference>
<evidence type="ECO:0000256" key="4">
    <source>
        <dbReference type="ARBA" id="ARBA00022679"/>
    </source>
</evidence>
<evidence type="ECO:0000256" key="8">
    <source>
        <dbReference type="SAM" id="Phobius"/>
    </source>
</evidence>
<dbReference type="AlphaFoldDB" id="A0A815F459"/>
<dbReference type="Proteomes" id="UP000677228">
    <property type="component" value="Unassembled WGS sequence"/>
</dbReference>
<dbReference type="EMBL" id="CAJNOQ010013556">
    <property type="protein sequence ID" value="CAF1324038.1"/>
    <property type="molecule type" value="Genomic_DNA"/>
</dbReference>
<dbReference type="OrthoDB" id="1077582at2759"/>
<dbReference type="Proteomes" id="UP000663829">
    <property type="component" value="Unassembled WGS sequence"/>
</dbReference>
<sequence length="342" mass="39360">MVLLINVIWLSLPFVCHYFIRPLPNTLLRASITTVGCFILLIISCKDLSLGDMSSVFMCTLYWMTSIRLIQLMVLNDQQRNNLTIKYIILKLLWFILPITLNPNKSRPISEFFIHVGYHLTLALVKITICQWIHNWLIICLDSVGGGTVVNESYWLTLQYVIMFYISICTGVAVNDIEIVLVSLISLDKYEIVPFNNWPILSSSPREFWGRRYNKIIGRFLHETIFIPLQKQARLSVSTASMASFIVSGALHVHIDKVVFNGYMIRTPVYFILQGLACNLEAYFNMKRLPHVLCIVLTNLFMLITSPLYPALFIYAGPAFQRNNPPLFKPIFQLPVPNYCPR</sequence>
<keyword evidence="4" id="KW-0808">Transferase</keyword>
<comment type="caution">
    <text evidence="11">The sequence shown here is derived from an EMBL/GenBank/DDBJ whole genome shotgun (WGS) entry which is preliminary data.</text>
</comment>
<feature type="transmembrane region" description="Helical" evidence="8">
    <location>
        <begin position="55"/>
        <end position="73"/>
    </location>
</feature>
<proteinExistence type="inferred from homology"/>
<comment type="similarity">
    <text evidence="3">Belongs to the wax synthase family.</text>
</comment>